<dbReference type="Gene3D" id="3.40.50.1980">
    <property type="entry name" value="Nitrogenase molybdenum iron protein domain"/>
    <property type="match status" value="2"/>
</dbReference>
<evidence type="ECO:0000256" key="2">
    <source>
        <dbReference type="ARBA" id="ARBA00008814"/>
    </source>
</evidence>
<dbReference type="EMBL" id="FXUV02000051">
    <property type="protein sequence ID" value="SNB80725.1"/>
    <property type="molecule type" value="Genomic_DNA"/>
</dbReference>
<protein>
    <submittedName>
        <fullName evidence="10">Putative ABC transporter solute-binding protein YclQ</fullName>
    </submittedName>
</protein>
<dbReference type="OrthoDB" id="63946at2"/>
<evidence type="ECO:0000256" key="5">
    <source>
        <dbReference type="ARBA" id="ARBA00022729"/>
    </source>
</evidence>
<comment type="similarity">
    <text evidence="2">Belongs to the bacterial solute-binding protein 8 family.</text>
</comment>
<feature type="compositionally biased region" description="Low complexity" evidence="6">
    <location>
        <begin position="27"/>
        <end position="43"/>
    </location>
</feature>
<evidence type="ECO:0000259" key="8">
    <source>
        <dbReference type="PROSITE" id="PS50983"/>
    </source>
</evidence>
<proteinExistence type="inferred from homology"/>
<dbReference type="PROSITE" id="PS50983">
    <property type="entry name" value="FE_B12_PBP"/>
    <property type="match status" value="1"/>
</dbReference>
<dbReference type="PANTHER" id="PTHR30532:SF28">
    <property type="entry name" value="PETROBACTIN-BINDING PROTEIN YCLQ"/>
    <property type="match status" value="1"/>
</dbReference>
<dbReference type="GO" id="GO:1901678">
    <property type="term" value="P:iron coordination entity transport"/>
    <property type="evidence" value="ECO:0007669"/>
    <property type="project" value="UniProtKB-ARBA"/>
</dbReference>
<dbReference type="RefSeq" id="WP_095063069.1">
    <property type="nucleotide sequence ID" value="NZ_FXUV02000051.1"/>
</dbReference>
<comment type="subcellular location">
    <subcellularLocation>
        <location evidence="1">Cell envelope</location>
    </subcellularLocation>
</comment>
<dbReference type="FunFam" id="3.40.50.1980:FF:000012">
    <property type="entry name" value="Iron ABC transporter substrate-binding protein"/>
    <property type="match status" value="1"/>
</dbReference>
<keyword evidence="11" id="KW-1185">Reference proteome</keyword>
<evidence type="ECO:0000256" key="4">
    <source>
        <dbReference type="ARBA" id="ARBA00022496"/>
    </source>
</evidence>
<evidence type="ECO:0000313" key="11">
    <source>
        <dbReference type="Proteomes" id="UP000215450"/>
    </source>
</evidence>
<dbReference type="InterPro" id="IPR051313">
    <property type="entry name" value="Bact_iron-sidero_bind"/>
</dbReference>
<sequence length="342" mass="35855">MTHKTILALLVAAALSACGGQQTQNTASSAPAASASAASASAPQQGGKPADKPLEPHTDIKGEVITVKTTRGDFPVPKNPTNVAVYDYGMLDTLTALGVNVGATIDKSNIEYLKPVVEKAAHVGTLFEPNYEALNAFQPQLIITGSRANKAIHELNKIAPTIEMTADTKNLLASSKERIDAFAQIFDKQAEADKLKAEIDAAFADAKAAAQGKGKGLVLIVNAGKLSAQSPNSRLGGWLHQDIGIPAVDADMKEGSHGMPVSFEYVKEKNPDWLFVLDRGAAIGEEGQAAKDVLNNPLIAETTAWKKGQVVYLDSGTYLAAGGARQLQIAAKQAADAFKAAK</sequence>
<dbReference type="STRING" id="1522312.GCA_900177895_01152"/>
<evidence type="ECO:0000313" key="10">
    <source>
        <dbReference type="EMBL" id="SNB80725.1"/>
    </source>
</evidence>
<name>A0A238TF74_9NEIS</name>
<keyword evidence="4" id="KW-0410">Iron transport</keyword>
<dbReference type="AlphaFoldDB" id="A0A238TF74"/>
<evidence type="ECO:0000256" key="1">
    <source>
        <dbReference type="ARBA" id="ARBA00004196"/>
    </source>
</evidence>
<keyword evidence="5 7" id="KW-0732">Signal</keyword>
<dbReference type="InterPro" id="IPR033870">
    <property type="entry name" value="FatB"/>
</dbReference>
<evidence type="ECO:0000256" key="6">
    <source>
        <dbReference type="SAM" id="MobiDB-lite"/>
    </source>
</evidence>
<dbReference type="PROSITE" id="PS51257">
    <property type="entry name" value="PROKAR_LIPOPROTEIN"/>
    <property type="match status" value="1"/>
</dbReference>
<feature type="signal peptide" evidence="7">
    <location>
        <begin position="1"/>
        <end position="19"/>
    </location>
</feature>
<reference evidence="10 11" key="2">
    <citation type="submission" date="2017-06" db="EMBL/GenBank/DDBJ databases">
        <authorList>
            <person name="Kim H.J."/>
            <person name="Triplett B.A."/>
        </authorList>
    </citation>
    <scope>NUCLEOTIDE SEQUENCE [LARGE SCALE GENOMIC DNA]</scope>
    <source>
        <strain evidence="10">Kingella_eburonensis</strain>
    </source>
</reference>
<gene>
    <name evidence="10" type="primary">yclQ</name>
    <name evidence="9" type="ORF">KEBURONENSIS_00388</name>
    <name evidence="10" type="ORF">KEBURONENSIS_01877</name>
</gene>
<dbReference type="GO" id="GO:0030288">
    <property type="term" value="C:outer membrane-bounded periplasmic space"/>
    <property type="evidence" value="ECO:0007669"/>
    <property type="project" value="TreeGrafter"/>
</dbReference>
<feature type="region of interest" description="Disordered" evidence="6">
    <location>
        <begin position="22"/>
        <end position="60"/>
    </location>
</feature>
<evidence type="ECO:0000313" key="9">
    <source>
        <dbReference type="EMBL" id="SMQ13018.1"/>
    </source>
</evidence>
<reference evidence="9" key="1">
    <citation type="submission" date="2017-05" db="EMBL/GenBank/DDBJ databases">
        <authorList>
            <person name="Song R."/>
            <person name="Chenine A.L."/>
            <person name="Ruprecht R.M."/>
        </authorList>
    </citation>
    <scope>NUCLEOTIDE SEQUENCE</scope>
    <source>
        <strain evidence="9">Kingella_eburonensis</strain>
    </source>
</reference>
<dbReference type="Proteomes" id="UP000215450">
    <property type="component" value="Unassembled WGS sequence"/>
</dbReference>
<feature type="chain" id="PRO_5015075302" evidence="7">
    <location>
        <begin position="20"/>
        <end position="342"/>
    </location>
</feature>
<dbReference type="PANTHER" id="PTHR30532">
    <property type="entry name" value="IRON III DICITRATE-BINDING PERIPLASMIC PROTEIN"/>
    <property type="match status" value="1"/>
</dbReference>
<dbReference type="Pfam" id="PF01497">
    <property type="entry name" value="Peripla_BP_2"/>
    <property type="match status" value="1"/>
</dbReference>
<evidence type="ECO:0000256" key="7">
    <source>
        <dbReference type="SAM" id="SignalP"/>
    </source>
</evidence>
<keyword evidence="4" id="KW-0406">Ion transport</keyword>
<organism evidence="10 11">
    <name type="scientific">Kingella negevensis</name>
    <dbReference type="NCBI Taxonomy" id="1522312"/>
    <lineage>
        <taxon>Bacteria</taxon>
        <taxon>Pseudomonadati</taxon>
        <taxon>Pseudomonadota</taxon>
        <taxon>Betaproteobacteria</taxon>
        <taxon>Neisseriales</taxon>
        <taxon>Neisseriaceae</taxon>
        <taxon>Kingella</taxon>
    </lineage>
</organism>
<feature type="domain" description="Fe/B12 periplasmic-binding" evidence="8">
    <location>
        <begin position="82"/>
        <end position="342"/>
    </location>
</feature>
<dbReference type="CDD" id="cd01140">
    <property type="entry name" value="FatB"/>
    <property type="match status" value="1"/>
</dbReference>
<dbReference type="InterPro" id="IPR002491">
    <property type="entry name" value="ABC_transptr_periplasmic_BD"/>
</dbReference>
<dbReference type="SUPFAM" id="SSF53807">
    <property type="entry name" value="Helical backbone' metal receptor"/>
    <property type="match status" value="1"/>
</dbReference>
<accession>A0A238TF74</accession>
<evidence type="ECO:0000256" key="3">
    <source>
        <dbReference type="ARBA" id="ARBA00022448"/>
    </source>
</evidence>
<keyword evidence="3" id="KW-0813">Transport</keyword>
<dbReference type="EMBL" id="FXUV01000041">
    <property type="protein sequence ID" value="SMQ13018.1"/>
    <property type="molecule type" value="Genomic_DNA"/>
</dbReference>
<feature type="compositionally biased region" description="Basic and acidic residues" evidence="6">
    <location>
        <begin position="49"/>
        <end position="60"/>
    </location>
</feature>
<keyword evidence="4" id="KW-0408">Iron</keyword>